<accession>A0A8B6XBK8</accession>
<dbReference type="InterPro" id="IPR008920">
    <property type="entry name" value="TF_FadR/GntR_C"/>
</dbReference>
<dbReference type="SUPFAM" id="SSF46785">
    <property type="entry name" value="Winged helix' DNA-binding domain"/>
    <property type="match status" value="1"/>
</dbReference>
<dbReference type="PANTHER" id="PTHR43537:SF53">
    <property type="entry name" value="HTH-TYPE TRANSCRIPTIONAL REPRESSOR NANR"/>
    <property type="match status" value="1"/>
</dbReference>
<dbReference type="CDD" id="cd07377">
    <property type="entry name" value="WHTH_GntR"/>
    <property type="match status" value="1"/>
</dbReference>
<reference evidence="6" key="2">
    <citation type="submission" date="2025-08" db="UniProtKB">
        <authorList>
            <consortium name="RefSeq"/>
        </authorList>
    </citation>
    <scope>IDENTIFICATION</scope>
</reference>
<dbReference type="RefSeq" id="WP_084545211.1">
    <property type="nucleotide sequence ID" value="NZ_AXWS01000018.1"/>
</dbReference>
<evidence type="ECO:0000256" key="1">
    <source>
        <dbReference type="ARBA" id="ARBA00023015"/>
    </source>
</evidence>
<dbReference type="Gene3D" id="1.10.10.10">
    <property type="entry name" value="Winged helix-like DNA-binding domain superfamily/Winged helix DNA-binding domain"/>
    <property type="match status" value="1"/>
</dbReference>
<dbReference type="InterPro" id="IPR011711">
    <property type="entry name" value="GntR_C"/>
</dbReference>
<keyword evidence="5" id="KW-1185">Reference proteome</keyword>
<dbReference type="SMART" id="SM00895">
    <property type="entry name" value="FCD"/>
    <property type="match status" value="1"/>
</dbReference>
<reference evidence="6" key="1">
    <citation type="journal article" date="2021" name="Yi Chuan">
        <title>Progress on the GntR family transcription regulators in bacteria.</title>
        <authorList>
            <person name="Liu G.F."/>
            <person name="Wang X.X."/>
            <person name="Su H.Z."/>
            <person name="Lu G.T."/>
        </authorList>
    </citation>
    <scope>NUCLEOTIDE SEQUENCE</scope>
</reference>
<dbReference type="PANTHER" id="PTHR43537">
    <property type="entry name" value="TRANSCRIPTIONAL REGULATOR, GNTR FAMILY"/>
    <property type="match status" value="1"/>
</dbReference>
<evidence type="ECO:0000256" key="2">
    <source>
        <dbReference type="ARBA" id="ARBA00023125"/>
    </source>
</evidence>
<keyword evidence="3" id="KW-0804">Transcription</keyword>
<evidence type="ECO:0000259" key="4">
    <source>
        <dbReference type="PROSITE" id="PS50949"/>
    </source>
</evidence>
<dbReference type="GO" id="GO:0003700">
    <property type="term" value="F:DNA-binding transcription factor activity"/>
    <property type="evidence" value="ECO:0007669"/>
    <property type="project" value="InterPro"/>
</dbReference>
<evidence type="ECO:0000313" key="5">
    <source>
        <dbReference type="Proteomes" id="UP000675920"/>
    </source>
</evidence>
<dbReference type="OrthoDB" id="5243844at2"/>
<evidence type="ECO:0000256" key="3">
    <source>
        <dbReference type="ARBA" id="ARBA00023163"/>
    </source>
</evidence>
<evidence type="ECO:0000313" key="6">
    <source>
        <dbReference type="RefSeq" id="WP_084545211.1"/>
    </source>
</evidence>
<dbReference type="Gene3D" id="1.20.120.530">
    <property type="entry name" value="GntR ligand-binding domain-like"/>
    <property type="match status" value="1"/>
</dbReference>
<dbReference type="Pfam" id="PF00392">
    <property type="entry name" value="GntR"/>
    <property type="match status" value="1"/>
</dbReference>
<organism evidence="5 6">
    <name type="scientific">Derxia gummosa DSM 723</name>
    <dbReference type="NCBI Taxonomy" id="1121388"/>
    <lineage>
        <taxon>Bacteria</taxon>
        <taxon>Pseudomonadati</taxon>
        <taxon>Pseudomonadota</taxon>
        <taxon>Betaproteobacteria</taxon>
        <taxon>Burkholderiales</taxon>
        <taxon>Alcaligenaceae</taxon>
        <taxon>Derxia</taxon>
    </lineage>
</organism>
<proteinExistence type="predicted"/>
<dbReference type="InterPro" id="IPR036388">
    <property type="entry name" value="WH-like_DNA-bd_sf"/>
</dbReference>
<name>A0A8B6XBK8_9BURK</name>
<dbReference type="Proteomes" id="UP000675920">
    <property type="component" value="Unplaced"/>
</dbReference>
<feature type="domain" description="HTH gntR-type" evidence="4">
    <location>
        <begin position="37"/>
        <end position="104"/>
    </location>
</feature>
<dbReference type="SMART" id="SM00345">
    <property type="entry name" value="HTH_GNTR"/>
    <property type="match status" value="1"/>
</dbReference>
<protein>
    <submittedName>
        <fullName evidence="6">GntR family transcriptional regulator</fullName>
    </submittedName>
</protein>
<dbReference type="GO" id="GO:0003677">
    <property type="term" value="F:DNA binding"/>
    <property type="evidence" value="ECO:0007669"/>
    <property type="project" value="UniProtKB-KW"/>
</dbReference>
<dbReference type="SUPFAM" id="SSF48008">
    <property type="entry name" value="GntR ligand-binding domain-like"/>
    <property type="match status" value="1"/>
</dbReference>
<dbReference type="InterPro" id="IPR036390">
    <property type="entry name" value="WH_DNA-bd_sf"/>
</dbReference>
<dbReference type="PROSITE" id="PS50949">
    <property type="entry name" value="HTH_GNTR"/>
    <property type="match status" value="1"/>
</dbReference>
<sequence length="253" mass="27507">MNATRTAPSATSARPVEISPALEVLRPRRVLAVPPGGTMDEPVVEAIFEAIVNQRLAPGTKLPEAELCELFSVSRTVVRQALRRLAEGHVVDIRPNRGASVAAPTPEETREIFEARRGVEAAILPLAARAAGRADYARLRERLRAEQDALAEGNHARWVKLAGDFHLALADLAGNRVLRGFLEQLMSRCSLIVALYERDEPAHATCQHDEHDRIVHLMEIGDVAGAVAEMDAHLRELEAQVRVPATLPASDGG</sequence>
<keyword evidence="1" id="KW-0805">Transcription regulation</keyword>
<dbReference type="Pfam" id="PF07729">
    <property type="entry name" value="FCD"/>
    <property type="match status" value="1"/>
</dbReference>
<dbReference type="InterPro" id="IPR000524">
    <property type="entry name" value="Tscrpt_reg_HTH_GntR"/>
</dbReference>
<dbReference type="AlphaFoldDB" id="A0A8B6XBK8"/>
<keyword evidence="2" id="KW-0238">DNA-binding</keyword>